<reference evidence="11 12" key="2">
    <citation type="submission" date="2024-05" db="EMBL/GenBank/DDBJ databases">
        <authorList>
            <person name="Chen Y."/>
            <person name="Shah S."/>
            <person name="Dougan E. K."/>
            <person name="Thang M."/>
            <person name="Chan C."/>
        </authorList>
    </citation>
    <scope>NUCLEOTIDE SEQUENCE [LARGE SCALE GENOMIC DNA]</scope>
</reference>
<evidence type="ECO:0000256" key="7">
    <source>
        <dbReference type="ARBA" id="ARBA00023177"/>
    </source>
</evidence>
<keyword evidence="3" id="KW-0813">Transport</keyword>
<accession>A0A9P1DDW9</accession>
<dbReference type="SUPFAM" id="SSF111352">
    <property type="entry name" value="Ammonium transporter"/>
    <property type="match status" value="1"/>
</dbReference>
<keyword evidence="12" id="KW-1185">Reference proteome</keyword>
<evidence type="ECO:0000256" key="6">
    <source>
        <dbReference type="ARBA" id="ARBA00023136"/>
    </source>
</evidence>
<dbReference type="EMBL" id="CAMXCT030004100">
    <property type="protein sequence ID" value="CAL4794964.1"/>
    <property type="molecule type" value="Genomic_DNA"/>
</dbReference>
<keyword evidence="4 8" id="KW-0812">Transmembrane</keyword>
<evidence type="ECO:0000259" key="9">
    <source>
        <dbReference type="Pfam" id="PF00909"/>
    </source>
</evidence>
<dbReference type="PANTHER" id="PTHR11730">
    <property type="entry name" value="AMMONIUM TRANSPORTER"/>
    <property type="match status" value="1"/>
</dbReference>
<feature type="transmembrane region" description="Helical" evidence="8">
    <location>
        <begin position="228"/>
        <end position="250"/>
    </location>
</feature>
<feature type="transmembrane region" description="Helical" evidence="8">
    <location>
        <begin position="109"/>
        <end position="132"/>
    </location>
</feature>
<feature type="transmembrane region" description="Helical" evidence="8">
    <location>
        <begin position="31"/>
        <end position="51"/>
    </location>
</feature>
<keyword evidence="6 8" id="KW-0472">Membrane</keyword>
<feature type="transmembrane region" description="Helical" evidence="8">
    <location>
        <begin position="172"/>
        <end position="189"/>
    </location>
</feature>
<evidence type="ECO:0000313" key="10">
    <source>
        <dbReference type="EMBL" id="CAI4007652.1"/>
    </source>
</evidence>
<dbReference type="PANTHER" id="PTHR11730:SF6">
    <property type="entry name" value="AMMONIUM TRANSPORTER"/>
    <property type="match status" value="1"/>
</dbReference>
<feature type="transmembrane region" description="Helical" evidence="8">
    <location>
        <begin position="6"/>
        <end position="24"/>
    </location>
</feature>
<evidence type="ECO:0000256" key="2">
    <source>
        <dbReference type="ARBA" id="ARBA00005887"/>
    </source>
</evidence>
<feature type="transmembrane region" description="Helical" evidence="8">
    <location>
        <begin position="285"/>
        <end position="306"/>
    </location>
</feature>
<protein>
    <submittedName>
        <fullName evidence="11">Ammonium transporter AmtB-like domain-containing protein</fullName>
    </submittedName>
</protein>
<keyword evidence="7" id="KW-0924">Ammonia transport</keyword>
<dbReference type="InterPro" id="IPR024041">
    <property type="entry name" value="NH4_transpt_AmtB-like_dom"/>
</dbReference>
<name>A0A9P1DDW9_9DINO</name>
<evidence type="ECO:0000313" key="11">
    <source>
        <dbReference type="EMBL" id="CAL4794964.1"/>
    </source>
</evidence>
<dbReference type="GO" id="GO:0097272">
    <property type="term" value="P:ammonium homeostasis"/>
    <property type="evidence" value="ECO:0007669"/>
    <property type="project" value="TreeGrafter"/>
</dbReference>
<dbReference type="Gene3D" id="1.10.3430.10">
    <property type="entry name" value="Ammonium transporter AmtB like domains"/>
    <property type="match status" value="1"/>
</dbReference>
<evidence type="ECO:0000256" key="1">
    <source>
        <dbReference type="ARBA" id="ARBA00004141"/>
    </source>
</evidence>
<dbReference type="AlphaFoldDB" id="A0A9P1DDW9"/>
<evidence type="ECO:0000256" key="5">
    <source>
        <dbReference type="ARBA" id="ARBA00022989"/>
    </source>
</evidence>
<keyword evidence="5 8" id="KW-1133">Transmembrane helix</keyword>
<organism evidence="10">
    <name type="scientific">Cladocopium goreaui</name>
    <dbReference type="NCBI Taxonomy" id="2562237"/>
    <lineage>
        <taxon>Eukaryota</taxon>
        <taxon>Sar</taxon>
        <taxon>Alveolata</taxon>
        <taxon>Dinophyceae</taxon>
        <taxon>Suessiales</taxon>
        <taxon>Symbiodiniaceae</taxon>
        <taxon>Cladocopium</taxon>
    </lineage>
</organism>
<sequence>MLQCFFQWAFCTTTTSIVSGAVAERIRSPTFVMYSLCMSSFIYPVVVAWTWGGGWLSEFLKVGFTDLAGSGVVHLTGGISGLVGAIIVRPRAGRFQGNAVSFEAHNLPLAVLGTLFLWVGWFGFNAGSVGAMRNGLEASLAAHIAMNTVLSGATGGLTVMLLRWIAVRKYDVGGLCNGILAGVVSITAGCSNITNLSAIGVAAVGGLLYQLAANLLQRLHIDDPVNAFPVHGVCGLWGCLAAVLCDWGGFDRFHGMNGWECFRVSSPDTTDRSCFGPEEKGLALLVWLIFMVCVILWAGGLSFILFQSAQLLGLLRVDHEADEKGIDAIEHAQNRAYNFSEQQGPNSWRVLWFQ</sequence>
<evidence type="ECO:0000256" key="4">
    <source>
        <dbReference type="ARBA" id="ARBA00022692"/>
    </source>
</evidence>
<comment type="caution">
    <text evidence="10">The sequence shown here is derived from an EMBL/GenBank/DDBJ whole genome shotgun (WGS) entry which is preliminary data.</text>
</comment>
<feature type="transmembrane region" description="Helical" evidence="8">
    <location>
        <begin position="195"/>
        <end position="216"/>
    </location>
</feature>
<dbReference type="EMBL" id="CAMXCT010004100">
    <property type="protein sequence ID" value="CAI4007652.1"/>
    <property type="molecule type" value="Genomic_DNA"/>
</dbReference>
<dbReference type="InterPro" id="IPR029020">
    <property type="entry name" value="Ammonium/urea_transptr"/>
</dbReference>
<feature type="transmembrane region" description="Helical" evidence="8">
    <location>
        <begin position="71"/>
        <end position="88"/>
    </location>
</feature>
<dbReference type="GO" id="GO:0008519">
    <property type="term" value="F:ammonium channel activity"/>
    <property type="evidence" value="ECO:0007669"/>
    <property type="project" value="InterPro"/>
</dbReference>
<feature type="transmembrane region" description="Helical" evidence="8">
    <location>
        <begin position="144"/>
        <end position="165"/>
    </location>
</feature>
<evidence type="ECO:0000256" key="8">
    <source>
        <dbReference type="SAM" id="Phobius"/>
    </source>
</evidence>
<dbReference type="GO" id="GO:0005886">
    <property type="term" value="C:plasma membrane"/>
    <property type="evidence" value="ECO:0007669"/>
    <property type="project" value="TreeGrafter"/>
</dbReference>
<dbReference type="OrthoDB" id="534912at2759"/>
<feature type="domain" description="Ammonium transporter AmtB-like" evidence="9">
    <location>
        <begin position="4"/>
        <end position="334"/>
    </location>
</feature>
<reference evidence="10" key="1">
    <citation type="submission" date="2022-10" db="EMBL/GenBank/DDBJ databases">
        <authorList>
            <person name="Chen Y."/>
            <person name="Dougan E. K."/>
            <person name="Chan C."/>
            <person name="Rhodes N."/>
            <person name="Thang M."/>
        </authorList>
    </citation>
    <scope>NUCLEOTIDE SEQUENCE</scope>
</reference>
<comment type="similarity">
    <text evidence="2">Belongs to the ammonia transporter channel (TC 1.A.11.2) family.</text>
</comment>
<dbReference type="Pfam" id="PF00909">
    <property type="entry name" value="Ammonium_transp"/>
    <property type="match status" value="1"/>
</dbReference>
<evidence type="ECO:0000256" key="3">
    <source>
        <dbReference type="ARBA" id="ARBA00022448"/>
    </source>
</evidence>
<comment type="subcellular location">
    <subcellularLocation>
        <location evidence="1">Membrane</location>
        <topology evidence="1">Multi-pass membrane protein</topology>
    </subcellularLocation>
</comment>
<dbReference type="Proteomes" id="UP001152797">
    <property type="component" value="Unassembled WGS sequence"/>
</dbReference>
<evidence type="ECO:0000313" key="12">
    <source>
        <dbReference type="Proteomes" id="UP001152797"/>
    </source>
</evidence>
<proteinExistence type="inferred from homology"/>
<gene>
    <name evidence="10" type="ORF">C1SCF055_LOCUS33190</name>
</gene>
<dbReference type="EMBL" id="CAMXCT020004100">
    <property type="protein sequence ID" value="CAL1161027.1"/>
    <property type="molecule type" value="Genomic_DNA"/>
</dbReference>